<organism evidence="1 2">
    <name type="scientific">Entomophthora muscae</name>
    <dbReference type="NCBI Taxonomy" id="34485"/>
    <lineage>
        <taxon>Eukaryota</taxon>
        <taxon>Fungi</taxon>
        <taxon>Fungi incertae sedis</taxon>
        <taxon>Zoopagomycota</taxon>
        <taxon>Entomophthoromycotina</taxon>
        <taxon>Entomophthoromycetes</taxon>
        <taxon>Entomophthorales</taxon>
        <taxon>Entomophthoraceae</taxon>
        <taxon>Entomophthora</taxon>
    </lineage>
</organism>
<proteinExistence type="predicted"/>
<evidence type="ECO:0000313" key="2">
    <source>
        <dbReference type="Proteomes" id="UP001165960"/>
    </source>
</evidence>
<dbReference type="Proteomes" id="UP001165960">
    <property type="component" value="Unassembled WGS sequence"/>
</dbReference>
<evidence type="ECO:0000313" key="1">
    <source>
        <dbReference type="EMBL" id="KAJ9067873.1"/>
    </source>
</evidence>
<keyword evidence="2" id="KW-1185">Reference proteome</keyword>
<protein>
    <submittedName>
        <fullName evidence="1">Uncharacterized protein</fullName>
    </submittedName>
</protein>
<dbReference type="EMBL" id="QTSX02003842">
    <property type="protein sequence ID" value="KAJ9067873.1"/>
    <property type="molecule type" value="Genomic_DNA"/>
</dbReference>
<name>A0ACC2SZY9_9FUNG</name>
<gene>
    <name evidence="1" type="ORF">DSO57_1034654</name>
</gene>
<accession>A0ACC2SZY9</accession>
<reference evidence="1" key="1">
    <citation type="submission" date="2022-04" db="EMBL/GenBank/DDBJ databases">
        <title>Genome of the entomopathogenic fungus Entomophthora muscae.</title>
        <authorList>
            <person name="Elya C."/>
            <person name="Lovett B.R."/>
            <person name="Lee E."/>
            <person name="Macias A.M."/>
            <person name="Hajek A.E."/>
            <person name="De Bivort B.L."/>
            <person name="Kasson M.T."/>
            <person name="De Fine Licht H.H."/>
            <person name="Stajich J.E."/>
        </authorList>
    </citation>
    <scope>NUCLEOTIDE SEQUENCE</scope>
    <source>
        <strain evidence="1">Berkeley</strain>
    </source>
</reference>
<comment type="caution">
    <text evidence="1">The sequence shown here is derived from an EMBL/GenBank/DDBJ whole genome shotgun (WGS) entry which is preliminary data.</text>
</comment>
<sequence>MATLGLETGMNLNKPKIAAFTHPDTILMGNLTSQYIIRELEDLLIFFSSVDLPTNMPSSSQLFRDLQNFSQTSKLVPEDR</sequence>